<evidence type="ECO:0008006" key="3">
    <source>
        <dbReference type="Google" id="ProtNLM"/>
    </source>
</evidence>
<dbReference type="AlphaFoldDB" id="A0A5E4NRW6"/>
<evidence type="ECO:0000313" key="2">
    <source>
        <dbReference type="Proteomes" id="UP000325440"/>
    </source>
</evidence>
<dbReference type="PANTHER" id="PTHR46289:SF14">
    <property type="entry name" value="DUF4371 DOMAIN-CONTAINING PROTEIN"/>
    <property type="match status" value="1"/>
</dbReference>
<accession>A0A5E4NRW6</accession>
<name>A0A5E4NRW6_9HEMI</name>
<dbReference type="PANTHER" id="PTHR46289">
    <property type="entry name" value="52 KDA REPRESSOR OF THE INHIBITOR OF THE PROTEIN KINASE-LIKE PROTEIN-RELATED"/>
    <property type="match status" value="1"/>
</dbReference>
<dbReference type="Proteomes" id="UP000325440">
    <property type="component" value="Unassembled WGS sequence"/>
</dbReference>
<protein>
    <recommendedName>
        <fullName evidence="3">DUF4371 domain-containing protein</fullName>
    </recommendedName>
</protein>
<proteinExistence type="predicted"/>
<keyword evidence="2" id="KW-1185">Reference proteome</keyword>
<dbReference type="EMBL" id="CABPRJ010002401">
    <property type="protein sequence ID" value="VVC45409.1"/>
    <property type="molecule type" value="Genomic_DNA"/>
</dbReference>
<dbReference type="InterPro" id="IPR052958">
    <property type="entry name" value="IFN-induced_PKR_regulator"/>
</dbReference>
<gene>
    <name evidence="1" type="ORF">CINCED_3A010784</name>
</gene>
<evidence type="ECO:0000313" key="1">
    <source>
        <dbReference type="EMBL" id="VVC45409.1"/>
    </source>
</evidence>
<sequence length="221" mass="25680">MYGQEYNGANNMAGKFRSAQKIINDQFPKALYVHCSAHSLNLAVSSLSNIRLIKNCLGIIEKLQVFFNTPKRNNVLQNEVEKTDHSPNITTLKYFMQRYDALNDFCKLYPYVIKSLGYITSEWKYTSATDANMLLKSIQDFEFIVSLYVTKFANSCKKKKYLEKTIDLIENVISIVTDMQKFSEKEFKLILNEAKAILKADRRRIEASETWCWRKSPGQHE</sequence>
<organism evidence="1 2">
    <name type="scientific">Cinara cedri</name>
    <dbReference type="NCBI Taxonomy" id="506608"/>
    <lineage>
        <taxon>Eukaryota</taxon>
        <taxon>Metazoa</taxon>
        <taxon>Ecdysozoa</taxon>
        <taxon>Arthropoda</taxon>
        <taxon>Hexapoda</taxon>
        <taxon>Insecta</taxon>
        <taxon>Pterygota</taxon>
        <taxon>Neoptera</taxon>
        <taxon>Paraneoptera</taxon>
        <taxon>Hemiptera</taxon>
        <taxon>Sternorrhyncha</taxon>
        <taxon>Aphidomorpha</taxon>
        <taxon>Aphidoidea</taxon>
        <taxon>Aphididae</taxon>
        <taxon>Lachninae</taxon>
        <taxon>Cinara</taxon>
    </lineage>
</organism>
<dbReference type="OrthoDB" id="6598138at2759"/>
<reference evidence="1 2" key="1">
    <citation type="submission" date="2019-08" db="EMBL/GenBank/DDBJ databases">
        <authorList>
            <person name="Alioto T."/>
            <person name="Alioto T."/>
            <person name="Gomez Garrido J."/>
        </authorList>
    </citation>
    <scope>NUCLEOTIDE SEQUENCE [LARGE SCALE GENOMIC DNA]</scope>
</reference>